<evidence type="ECO:0000313" key="2">
    <source>
        <dbReference type="EMBL" id="CAI0390456.1"/>
    </source>
</evidence>
<keyword evidence="3" id="KW-1185">Reference proteome</keyword>
<evidence type="ECO:0000313" key="3">
    <source>
        <dbReference type="Proteomes" id="UP001154282"/>
    </source>
</evidence>
<gene>
    <name evidence="2" type="ORF">LITE_LOCUS6738</name>
</gene>
<dbReference type="PANTHER" id="PTHR33127:SF5">
    <property type="entry name" value="TRANSMEMBRANE PROTEIN"/>
    <property type="match status" value="1"/>
</dbReference>
<comment type="caution">
    <text evidence="2">The sequence shown here is derived from an EMBL/GenBank/DDBJ whole genome shotgun (WGS) entry which is preliminary data.</text>
</comment>
<feature type="domain" description="KIB1-4 beta-propeller" evidence="1">
    <location>
        <begin position="77"/>
        <end position="355"/>
    </location>
</feature>
<dbReference type="Pfam" id="PF03478">
    <property type="entry name" value="Beta-prop_KIB1-4"/>
    <property type="match status" value="2"/>
</dbReference>
<name>A0AAV0HYT8_9ROSI</name>
<dbReference type="AlphaFoldDB" id="A0AAV0HYT8"/>
<dbReference type="Proteomes" id="UP001154282">
    <property type="component" value="Unassembled WGS sequence"/>
</dbReference>
<dbReference type="InterPro" id="IPR005174">
    <property type="entry name" value="KIB1-4_b-propeller"/>
</dbReference>
<proteinExistence type="predicted"/>
<accession>A0AAV0HYT8</accession>
<reference evidence="2" key="1">
    <citation type="submission" date="2022-08" db="EMBL/GenBank/DDBJ databases">
        <authorList>
            <person name="Gutierrez-Valencia J."/>
        </authorList>
    </citation>
    <scope>NUCLEOTIDE SEQUENCE</scope>
</reference>
<dbReference type="EMBL" id="CAMGYJ010000003">
    <property type="protein sequence ID" value="CAI0390456.1"/>
    <property type="molecule type" value="Genomic_DNA"/>
</dbReference>
<organism evidence="2 3">
    <name type="scientific">Linum tenue</name>
    <dbReference type="NCBI Taxonomy" id="586396"/>
    <lineage>
        <taxon>Eukaryota</taxon>
        <taxon>Viridiplantae</taxon>
        <taxon>Streptophyta</taxon>
        <taxon>Embryophyta</taxon>
        <taxon>Tracheophyta</taxon>
        <taxon>Spermatophyta</taxon>
        <taxon>Magnoliopsida</taxon>
        <taxon>eudicotyledons</taxon>
        <taxon>Gunneridae</taxon>
        <taxon>Pentapetalae</taxon>
        <taxon>rosids</taxon>
        <taxon>fabids</taxon>
        <taxon>Malpighiales</taxon>
        <taxon>Linaceae</taxon>
        <taxon>Linum</taxon>
    </lineage>
</organism>
<feature type="domain" description="KIB1-4 beta-propeller" evidence="1">
    <location>
        <begin position="417"/>
        <end position="585"/>
    </location>
</feature>
<protein>
    <recommendedName>
        <fullName evidence="1">KIB1-4 beta-propeller domain-containing protein</fullName>
    </recommendedName>
</protein>
<dbReference type="PANTHER" id="PTHR33127">
    <property type="entry name" value="TRANSMEMBRANE PROTEIN"/>
    <property type="match status" value="1"/>
</dbReference>
<evidence type="ECO:0000259" key="1">
    <source>
        <dbReference type="Pfam" id="PF03478"/>
    </source>
</evidence>
<sequence>MSGGQRSWANLHPEVLNLIRQRLLREDYLNFRATCQNWNFKALFDPLVYENLKHPFLLNFSKHHDDDQGPSSCCEAYSYAYNKSYHIRANAKLTDAQIHCSSYGWLLCSRGRRTFFYHPSTESKINLPLFEPGQYFTFNRMGFSAPPTSPDCVVFALLDMYCDKSVYTAFTQRGRRSWTHSGDDPVPNLMRWAIHRSRKLIFTSDRQQPPKVMVVRDRYKVNPAKCLCIGEFLWSNSCCPPVFYKGAFCCLAQDGRLGVFKHKRNLWGLFDRTCRPDLFADNPRNECYLMECRGDLMSIVVGPMGEFVRVLRFCEPRRTWQVAYHVKDQMVFLSPAGCVVLPCDDEALKNTIHFPRFGRGNRHVFYSLSTERFHSLKLEEDELEEEEEEVEVLGKFESAHKLEEDEEEEEVKVKNDAIVMLWRDGDKQWTVVHSPPDEQGFELIGGVVFHQGKVYGYPKETIDLVSIELEPERYTTKIVPEVDFRRNFNGSNALVRLLVELDGELYLFVKYEAGCTWTKQVDIAMDIRVFKLDSEMMRWIKVDDLGDRAYFWSSWGCYQCCASKLGLERNTIYFISQEKDLYIFDYGERSITGFRPAASGDVDDDNWFPDGFIMCRYQ</sequence>